<keyword evidence="2" id="KW-1185">Reference proteome</keyword>
<protein>
    <submittedName>
        <fullName evidence="1">Uncharacterized protein</fullName>
    </submittedName>
</protein>
<accession>A0ABM6N6N6</accession>
<sequence>MVEYEKKEAILPVLGLLLNQILLSLANKVSYKEGKVQFLLA</sequence>
<evidence type="ECO:0000313" key="1">
    <source>
        <dbReference type="EMBL" id="ATC92009.1"/>
    </source>
</evidence>
<name>A0ABM6N6N6_9GAMM</name>
<gene>
    <name evidence="1" type="ORF">PISS_a3326</name>
</gene>
<reference evidence="1 2" key="1">
    <citation type="submission" date="2015-06" db="EMBL/GenBank/DDBJ databases">
        <authorList>
            <person name="Xie B.-B."/>
            <person name="Rong J.-C."/>
            <person name="Qin Q.-L."/>
            <person name="Zhang Y.-Z."/>
        </authorList>
    </citation>
    <scope>NUCLEOTIDE SEQUENCE [LARGE SCALE GENOMIC DNA]</scope>
    <source>
        <strain evidence="1 2">KMM 3549</strain>
    </source>
</reference>
<proteinExistence type="predicted"/>
<organism evidence="1 2">
    <name type="scientific">Pseudoalteromonas issachenkonii</name>
    <dbReference type="NCBI Taxonomy" id="152297"/>
    <lineage>
        <taxon>Bacteria</taxon>
        <taxon>Pseudomonadati</taxon>
        <taxon>Pseudomonadota</taxon>
        <taxon>Gammaproteobacteria</taxon>
        <taxon>Alteromonadales</taxon>
        <taxon>Pseudoalteromonadaceae</taxon>
        <taxon>Pseudoalteromonas</taxon>
    </lineage>
</organism>
<dbReference type="EMBL" id="CP011030">
    <property type="protein sequence ID" value="ATC92009.1"/>
    <property type="molecule type" value="Genomic_DNA"/>
</dbReference>
<dbReference type="Proteomes" id="UP000217258">
    <property type="component" value="Chromosome I"/>
</dbReference>
<evidence type="ECO:0000313" key="2">
    <source>
        <dbReference type="Proteomes" id="UP000217258"/>
    </source>
</evidence>